<dbReference type="Gene3D" id="3.40.50.300">
    <property type="entry name" value="P-loop containing nucleotide triphosphate hydrolases"/>
    <property type="match status" value="1"/>
</dbReference>
<evidence type="ECO:0000256" key="2">
    <source>
        <dbReference type="ARBA" id="ARBA00022741"/>
    </source>
</evidence>
<dbReference type="SUPFAM" id="SSF52540">
    <property type="entry name" value="P-loop containing nucleoside triphosphate hydrolases"/>
    <property type="match status" value="1"/>
</dbReference>
<dbReference type="PANTHER" id="PTHR32039">
    <property type="entry name" value="MAGNESIUM-CHELATASE SUBUNIT CHLI"/>
    <property type="match status" value="1"/>
</dbReference>
<dbReference type="InterPro" id="IPR000523">
    <property type="entry name" value="Mg_chelatse_chII-like_cat_dom"/>
</dbReference>
<dbReference type="Pfam" id="PF01078">
    <property type="entry name" value="Mg_chelatase"/>
    <property type="match status" value="1"/>
</dbReference>
<evidence type="ECO:0000313" key="5">
    <source>
        <dbReference type="EMBL" id="RVU31706.1"/>
    </source>
</evidence>
<dbReference type="InterPro" id="IPR003593">
    <property type="entry name" value="AAA+_ATPase"/>
</dbReference>
<dbReference type="NCBIfam" id="TIGR00368">
    <property type="entry name" value="YifB family Mg chelatase-like AAA ATPase"/>
    <property type="match status" value="1"/>
</dbReference>
<dbReference type="GO" id="GO:0003677">
    <property type="term" value="F:DNA binding"/>
    <property type="evidence" value="ECO:0007669"/>
    <property type="project" value="InterPro"/>
</dbReference>
<sequence>MSLAIVRSRAQIGVVSPLVTVEVHLSAGLPALALVGLPEAAVRESKERVRSAIINSGFEFPKRRITINLAPADLPKEGGRYDLAIAVGILVASKQLPAEQLDQLELIGELALSGELRGATGVLPAAVACKREARALWIPADNETEAALVQGLEIRKGSHLLDICAALKGEQPLPEVHAQVCQPTARGSHHHDLADVKGQLNAKRALEIAAAGGHNLLMSGVPGSGKSMLAARLPTLLPTLSEDERLETAAIYSVAGMAVEAICAGIRPFRAPHHTASAAALVGGGSHPKPGEISLAHQGVLFLDELPEFSRKVLEVLREPLETGEILISRAARQTEYPARFQLIAAMNPCPCGYHGDRSGKCRCTPDQIRRYQDKLSGPLLDRIDLFVNVVALPPDTLLQLDQSENEASATVAERVTAALQRQHQRQGCRNAHLQAQQLDTICALTNETRQLLATAANKFGLSARACHRILKVARTLADLAGSEAVTDQHLLEALGFKDGLTRSPGASS</sequence>
<keyword evidence="2" id="KW-0547">Nucleotide-binding</keyword>
<dbReference type="GO" id="GO:0005524">
    <property type="term" value="F:ATP binding"/>
    <property type="evidence" value="ECO:0007669"/>
    <property type="project" value="UniProtKB-KW"/>
</dbReference>
<reference evidence="5 6" key="1">
    <citation type="submission" date="2019-01" db="EMBL/GenBank/DDBJ databases">
        <authorList>
            <person name="Chen W.-M."/>
        </authorList>
    </citation>
    <scope>NUCLEOTIDE SEQUENCE [LARGE SCALE GENOMIC DNA]</scope>
    <source>
        <strain evidence="5 6">HPM-16</strain>
    </source>
</reference>
<dbReference type="InterPro" id="IPR020568">
    <property type="entry name" value="Ribosomal_Su5_D2-typ_SF"/>
</dbReference>
<comment type="caution">
    <text evidence="5">The sequence shown here is derived from an EMBL/GenBank/DDBJ whole genome shotgun (WGS) entry which is preliminary data.</text>
</comment>
<dbReference type="InterPro" id="IPR027417">
    <property type="entry name" value="P-loop_NTPase"/>
</dbReference>
<dbReference type="PRINTS" id="PR01657">
    <property type="entry name" value="MCMFAMILY"/>
</dbReference>
<name>A0A437QAZ4_9GAMM</name>
<accession>A0A437QAZ4</accession>
<dbReference type="PANTHER" id="PTHR32039:SF7">
    <property type="entry name" value="COMPETENCE PROTEIN COMM"/>
    <property type="match status" value="1"/>
</dbReference>
<evidence type="ECO:0000313" key="6">
    <source>
        <dbReference type="Proteomes" id="UP000282818"/>
    </source>
</evidence>
<evidence type="ECO:0000256" key="3">
    <source>
        <dbReference type="ARBA" id="ARBA00022840"/>
    </source>
</evidence>
<keyword evidence="3" id="KW-0067">ATP-binding</keyword>
<evidence type="ECO:0000259" key="4">
    <source>
        <dbReference type="PROSITE" id="PS50051"/>
    </source>
</evidence>
<dbReference type="InterPro" id="IPR045006">
    <property type="entry name" value="CHLI-like"/>
</dbReference>
<dbReference type="InterPro" id="IPR025158">
    <property type="entry name" value="Mg_chelat-rel_C"/>
</dbReference>
<dbReference type="Pfam" id="PF13541">
    <property type="entry name" value="ChlI"/>
    <property type="match status" value="1"/>
</dbReference>
<dbReference type="InterPro" id="IPR004482">
    <property type="entry name" value="Mg_chelat-rel"/>
</dbReference>
<organism evidence="5 6">
    <name type="scientific">Neptunomonas marina</name>
    <dbReference type="NCBI Taxonomy" id="1815562"/>
    <lineage>
        <taxon>Bacteria</taxon>
        <taxon>Pseudomonadati</taxon>
        <taxon>Pseudomonadota</taxon>
        <taxon>Gammaproteobacteria</taxon>
        <taxon>Oceanospirillales</taxon>
        <taxon>Oceanospirillaceae</taxon>
        <taxon>Neptunomonas</taxon>
    </lineage>
</organism>
<dbReference type="GO" id="GO:0008233">
    <property type="term" value="F:peptidase activity"/>
    <property type="evidence" value="ECO:0007669"/>
    <property type="project" value="UniProtKB-KW"/>
</dbReference>
<dbReference type="AlphaFoldDB" id="A0A437QAZ4"/>
<keyword evidence="6" id="KW-1185">Reference proteome</keyword>
<dbReference type="Gene3D" id="3.30.230.10">
    <property type="match status" value="1"/>
</dbReference>
<dbReference type="RefSeq" id="WP_127693565.1">
    <property type="nucleotide sequence ID" value="NZ_SACQ01000002.1"/>
</dbReference>
<dbReference type="EMBL" id="SACQ01000002">
    <property type="protein sequence ID" value="RVU31706.1"/>
    <property type="molecule type" value="Genomic_DNA"/>
</dbReference>
<dbReference type="InterPro" id="IPR001208">
    <property type="entry name" value="MCM_dom"/>
</dbReference>
<dbReference type="NCBIfam" id="NF007365">
    <property type="entry name" value="PRK09862.1"/>
    <property type="match status" value="1"/>
</dbReference>
<dbReference type="SUPFAM" id="SSF54211">
    <property type="entry name" value="Ribosomal protein S5 domain 2-like"/>
    <property type="match status" value="1"/>
</dbReference>
<dbReference type="GO" id="GO:0006508">
    <property type="term" value="P:proteolysis"/>
    <property type="evidence" value="ECO:0007669"/>
    <property type="project" value="UniProtKB-KW"/>
</dbReference>
<gene>
    <name evidence="5" type="ORF">EOE65_06935</name>
</gene>
<keyword evidence="5" id="KW-0645">Protease</keyword>
<dbReference type="PROSITE" id="PS50051">
    <property type="entry name" value="MCM_2"/>
    <property type="match status" value="1"/>
</dbReference>
<proteinExistence type="inferred from homology"/>
<keyword evidence="5" id="KW-0378">Hydrolase</keyword>
<evidence type="ECO:0000256" key="1">
    <source>
        <dbReference type="ARBA" id="ARBA00006354"/>
    </source>
</evidence>
<dbReference type="Proteomes" id="UP000282818">
    <property type="component" value="Unassembled WGS sequence"/>
</dbReference>
<comment type="similarity">
    <text evidence="1">Belongs to the Mg-chelatase subunits D/I family. ComM subfamily.</text>
</comment>
<dbReference type="SMART" id="SM00382">
    <property type="entry name" value="AAA"/>
    <property type="match status" value="1"/>
</dbReference>
<feature type="domain" description="MCM C-terminal AAA(+) ATPase" evidence="4">
    <location>
        <begin position="291"/>
        <end position="391"/>
    </location>
</feature>
<dbReference type="InterPro" id="IPR014721">
    <property type="entry name" value="Ribsml_uS5_D2-typ_fold_subgr"/>
</dbReference>
<protein>
    <submittedName>
        <fullName evidence="5">ATP-dependent protease</fullName>
    </submittedName>
</protein>
<dbReference type="Pfam" id="PF13335">
    <property type="entry name" value="Mg_chelatase_C"/>
    <property type="match status" value="1"/>
</dbReference>